<feature type="compositionally biased region" description="Basic and acidic residues" evidence="4">
    <location>
        <begin position="127"/>
        <end position="139"/>
    </location>
</feature>
<dbReference type="CDD" id="cd00009">
    <property type="entry name" value="AAA"/>
    <property type="match status" value="1"/>
</dbReference>
<evidence type="ECO:0000259" key="5">
    <source>
        <dbReference type="SMART" id="SM00382"/>
    </source>
</evidence>
<evidence type="ECO:0000256" key="3">
    <source>
        <dbReference type="ARBA" id="ARBA00022840"/>
    </source>
</evidence>
<feature type="compositionally biased region" description="Basic and acidic residues" evidence="4">
    <location>
        <begin position="403"/>
        <end position="418"/>
    </location>
</feature>
<dbReference type="SMART" id="SM00382">
    <property type="entry name" value="AAA"/>
    <property type="match status" value="1"/>
</dbReference>
<gene>
    <name evidence="6" type="ORF">GCWU000342_00047</name>
</gene>
<dbReference type="eggNOG" id="COG0464">
    <property type="taxonomic scope" value="Bacteria"/>
</dbReference>
<comment type="similarity">
    <text evidence="1">Belongs to the CbxX/CfxQ family.</text>
</comment>
<feature type="compositionally biased region" description="Acidic residues" evidence="4">
    <location>
        <begin position="434"/>
        <end position="449"/>
    </location>
</feature>
<dbReference type="FunFam" id="3.40.50.300:FF:000216">
    <property type="entry name" value="Type VII secretion ATPase EccA"/>
    <property type="match status" value="1"/>
</dbReference>
<organism evidence="6 7">
    <name type="scientific">Shuttleworthella satelles DSM 14600</name>
    <dbReference type="NCBI Taxonomy" id="626523"/>
    <lineage>
        <taxon>Bacteria</taxon>
        <taxon>Bacillati</taxon>
        <taxon>Bacillota</taxon>
        <taxon>Clostridia</taxon>
        <taxon>Lachnospirales</taxon>
        <taxon>Lachnospiraceae</taxon>
        <taxon>Shuttleworthella</taxon>
    </lineage>
</organism>
<feature type="domain" description="AAA+ ATPase" evidence="5">
    <location>
        <begin position="186"/>
        <end position="325"/>
    </location>
</feature>
<dbReference type="STRING" id="626523.GCWU000342_00047"/>
<evidence type="ECO:0000256" key="4">
    <source>
        <dbReference type="SAM" id="MobiDB-lite"/>
    </source>
</evidence>
<dbReference type="Gene3D" id="1.10.8.60">
    <property type="match status" value="1"/>
</dbReference>
<dbReference type="Proteomes" id="UP000003494">
    <property type="component" value="Unassembled WGS sequence"/>
</dbReference>
<name>C4G885_9FIRM</name>
<dbReference type="HOGENOM" id="CLU_568464_0_0_9"/>
<dbReference type="GO" id="GO:0005524">
    <property type="term" value="F:ATP binding"/>
    <property type="evidence" value="ECO:0007669"/>
    <property type="project" value="UniProtKB-KW"/>
</dbReference>
<feature type="region of interest" description="Disordered" evidence="4">
    <location>
        <begin position="1"/>
        <end position="29"/>
    </location>
</feature>
<feature type="region of interest" description="Disordered" evidence="4">
    <location>
        <begin position="102"/>
        <end position="147"/>
    </location>
</feature>
<dbReference type="InterPro" id="IPR027417">
    <property type="entry name" value="P-loop_NTPase"/>
</dbReference>
<dbReference type="PANTHER" id="PTHR43392:SF2">
    <property type="entry name" value="AAA-TYPE ATPASE FAMILY PROTEIN _ ANKYRIN REPEAT FAMILY PROTEIN"/>
    <property type="match status" value="1"/>
</dbReference>
<dbReference type="RefSeq" id="WP_006905094.1">
    <property type="nucleotide sequence ID" value="NZ_GG665866.1"/>
</dbReference>
<dbReference type="AlphaFoldDB" id="C4G885"/>
<proteinExistence type="inferred from homology"/>
<dbReference type="InterPro" id="IPR050773">
    <property type="entry name" value="CbxX/CfxQ_RuBisCO_ESX"/>
</dbReference>
<keyword evidence="3" id="KW-0067">ATP-binding</keyword>
<dbReference type="GO" id="GO:0016887">
    <property type="term" value="F:ATP hydrolysis activity"/>
    <property type="evidence" value="ECO:0007669"/>
    <property type="project" value="InterPro"/>
</dbReference>
<dbReference type="InterPro" id="IPR041627">
    <property type="entry name" value="AAA_lid_6"/>
</dbReference>
<feature type="compositionally biased region" description="Basic and acidic residues" evidence="4">
    <location>
        <begin position="1"/>
        <end position="13"/>
    </location>
</feature>
<evidence type="ECO:0000256" key="2">
    <source>
        <dbReference type="ARBA" id="ARBA00022741"/>
    </source>
</evidence>
<dbReference type="Pfam" id="PF00004">
    <property type="entry name" value="AAA"/>
    <property type="match status" value="1"/>
</dbReference>
<dbReference type="SUPFAM" id="SSF52540">
    <property type="entry name" value="P-loop containing nucleoside triphosphate hydrolases"/>
    <property type="match status" value="1"/>
</dbReference>
<dbReference type="PRINTS" id="PR00819">
    <property type="entry name" value="CBXCFQXSUPER"/>
</dbReference>
<keyword evidence="2" id="KW-0547">Nucleotide-binding</keyword>
<evidence type="ECO:0000313" key="7">
    <source>
        <dbReference type="Proteomes" id="UP000003494"/>
    </source>
</evidence>
<accession>C4G885</accession>
<dbReference type="InterPro" id="IPR003959">
    <property type="entry name" value="ATPase_AAA_core"/>
</dbReference>
<evidence type="ECO:0000256" key="1">
    <source>
        <dbReference type="ARBA" id="ARBA00010378"/>
    </source>
</evidence>
<dbReference type="EMBL" id="ACIP02000001">
    <property type="protein sequence ID" value="EEP28706.1"/>
    <property type="molecule type" value="Genomic_DNA"/>
</dbReference>
<dbReference type="Gene3D" id="3.40.50.300">
    <property type="entry name" value="P-loop containing nucleotide triphosphate hydrolases"/>
    <property type="match status" value="1"/>
</dbReference>
<evidence type="ECO:0000313" key="6">
    <source>
        <dbReference type="EMBL" id="EEP28706.1"/>
    </source>
</evidence>
<keyword evidence="7" id="KW-1185">Reference proteome</keyword>
<dbReference type="InterPro" id="IPR000641">
    <property type="entry name" value="CbxX/CfxQ"/>
</dbReference>
<protein>
    <submittedName>
        <fullName evidence="6">ATPase, AAA family</fullName>
    </submittedName>
</protein>
<reference evidence="6" key="1">
    <citation type="submission" date="2009-04" db="EMBL/GenBank/DDBJ databases">
        <authorList>
            <person name="Weinstock G."/>
            <person name="Sodergren E."/>
            <person name="Clifton S."/>
            <person name="Fulton L."/>
            <person name="Fulton B."/>
            <person name="Courtney L."/>
            <person name="Fronick C."/>
            <person name="Harrison M."/>
            <person name="Strong C."/>
            <person name="Farmer C."/>
            <person name="Delahaunty K."/>
            <person name="Markovic C."/>
            <person name="Hall O."/>
            <person name="Minx P."/>
            <person name="Tomlinson C."/>
            <person name="Mitreva M."/>
            <person name="Nelson J."/>
            <person name="Hou S."/>
            <person name="Wollam A."/>
            <person name="Pepin K.H."/>
            <person name="Johnson M."/>
            <person name="Bhonagiri V."/>
            <person name="Nash W.E."/>
            <person name="Warren W."/>
            <person name="Chinwalla A."/>
            <person name="Mardis E.R."/>
            <person name="Wilson R.K."/>
        </authorList>
    </citation>
    <scope>NUCLEOTIDE SEQUENCE [LARGE SCALE GENOMIC DNA]</scope>
    <source>
        <strain evidence="6">DSM 14600</strain>
    </source>
</reference>
<dbReference type="Pfam" id="PF17866">
    <property type="entry name" value="AAA_lid_6"/>
    <property type="match status" value="1"/>
</dbReference>
<comment type="caution">
    <text evidence="6">The sequence shown here is derived from an EMBL/GenBank/DDBJ whole genome shotgun (WGS) entry which is preliminary data.</text>
</comment>
<dbReference type="PANTHER" id="PTHR43392">
    <property type="entry name" value="AAA-TYPE ATPASE FAMILY PROTEIN / ANKYRIN REPEAT FAMILY PROTEIN"/>
    <property type="match status" value="1"/>
</dbReference>
<dbReference type="InterPro" id="IPR003593">
    <property type="entry name" value="AAA+_ATPase"/>
</dbReference>
<sequence>MELHFGSEEEKKSGRSIKSTYSDFFSPSNRLKKKAGDLLSSADRLVQSQEALRQAQEALKQVQDRFGKLDQGQDPLGKTAIGPSYADHLYQLQMGETGTEAVLSGEQDAPGEEAVGAAGQKNAVSQEKTKEMEGAKAKQEEEETDPMEDLDALVGLESIKHDVKELYDFVKVQKMRKDAGMKVAPVSLHLVFSGNPGTGKTTVARIIARLYKQIGVLSKGQLVECDRSGLVAGFVGQTALKTQEKIQAALGGVLFIDEAYALTPGDGTNDYGQEAVETILKAMEDHRDDLVVIVAGYTGPMRHFVESNPGLKSRFNKYIDFPDYSIEELLTIFEGNCRKYEYVLADEAKEEVKSLLLLKKAQNLQNFANAREARNLFETVITNQARRIAGMEHPSAEEMRQILPEDLRDEPGEKKDTAKTGAEVEAAETRADDSGEVETAETEADDSGEMDLSNPPAVMTEEDGQRETEDPDSESTLKGE</sequence>
<feature type="compositionally biased region" description="Polar residues" evidence="4">
    <location>
        <begin position="16"/>
        <end position="29"/>
    </location>
</feature>
<feature type="region of interest" description="Disordered" evidence="4">
    <location>
        <begin position="403"/>
        <end position="480"/>
    </location>
</feature>